<keyword evidence="1" id="KW-0812">Transmembrane</keyword>
<evidence type="ECO:0000256" key="1">
    <source>
        <dbReference type="SAM" id="Phobius"/>
    </source>
</evidence>
<evidence type="ECO:0000313" key="3">
    <source>
        <dbReference type="Proteomes" id="UP000290682"/>
    </source>
</evidence>
<feature type="transmembrane region" description="Helical" evidence="1">
    <location>
        <begin position="83"/>
        <end position="101"/>
    </location>
</feature>
<keyword evidence="1" id="KW-0472">Membrane</keyword>
<proteinExistence type="predicted"/>
<accession>A0ABY0FJX8</accession>
<keyword evidence="3" id="KW-1185">Reference proteome</keyword>
<sequence>MPELLTKHPELTLKVLKGAGAVCGEGAEQKILKQCPAERFCSLQSGEICVYGVGDIAKMTQLTVPELAAAVCTDARSALPGGAGTLFAAVFVVGLVLGRWWPRRKARPPDA</sequence>
<reference evidence="2 3" key="1">
    <citation type="submission" date="2018-10" db="EMBL/GenBank/DDBJ databases">
        <title>Draft genome of Fastidiocella sp. strain 375T, a bacterium isolated from a karstic cave dripping water.</title>
        <authorList>
            <person name="Coelho C."/>
            <person name="Verissimo A."/>
            <person name="Tiago I."/>
        </authorList>
    </citation>
    <scope>NUCLEOTIDE SEQUENCE [LARGE SCALE GENOMIC DNA]</scope>
    <source>
        <strain evidence="2 3">CAVE-375</strain>
    </source>
</reference>
<evidence type="ECO:0000313" key="2">
    <source>
        <dbReference type="EMBL" id="RXZ45694.1"/>
    </source>
</evidence>
<name>A0ABY0FJX8_9NEIS</name>
<gene>
    <name evidence="2" type="ORF">EBB06_02135</name>
</gene>
<dbReference type="EMBL" id="REGR01000001">
    <property type="protein sequence ID" value="RXZ45694.1"/>
    <property type="molecule type" value="Genomic_DNA"/>
</dbReference>
<dbReference type="RefSeq" id="WP_129211068.1">
    <property type="nucleotide sequence ID" value="NZ_REGR01000001.1"/>
</dbReference>
<organism evidence="2 3">
    <name type="scientific">Crenobacter cavernae</name>
    <dbReference type="NCBI Taxonomy" id="2290923"/>
    <lineage>
        <taxon>Bacteria</taxon>
        <taxon>Pseudomonadati</taxon>
        <taxon>Pseudomonadota</taxon>
        <taxon>Betaproteobacteria</taxon>
        <taxon>Neisseriales</taxon>
        <taxon>Neisseriaceae</taxon>
        <taxon>Crenobacter</taxon>
    </lineage>
</organism>
<keyword evidence="1" id="KW-1133">Transmembrane helix</keyword>
<dbReference type="Proteomes" id="UP000290682">
    <property type="component" value="Unassembled WGS sequence"/>
</dbReference>
<protein>
    <submittedName>
        <fullName evidence="2">Uncharacterized protein</fullName>
    </submittedName>
</protein>
<comment type="caution">
    <text evidence="2">The sequence shown here is derived from an EMBL/GenBank/DDBJ whole genome shotgun (WGS) entry which is preliminary data.</text>
</comment>